<accession>A0ACA9QKJ5</accession>
<dbReference type="EMBL" id="CAJVPT010055502">
    <property type="protein sequence ID" value="CAG8755289.1"/>
    <property type="molecule type" value="Genomic_DNA"/>
</dbReference>
<protein>
    <submittedName>
        <fullName evidence="1">6120_t:CDS:1</fullName>
    </submittedName>
</protein>
<comment type="caution">
    <text evidence="1">The sequence shown here is derived from an EMBL/GenBank/DDBJ whole genome shotgun (WGS) entry which is preliminary data.</text>
</comment>
<organism evidence="1 2">
    <name type="scientific">Acaulospora colombiana</name>
    <dbReference type="NCBI Taxonomy" id="27376"/>
    <lineage>
        <taxon>Eukaryota</taxon>
        <taxon>Fungi</taxon>
        <taxon>Fungi incertae sedis</taxon>
        <taxon>Mucoromycota</taxon>
        <taxon>Glomeromycotina</taxon>
        <taxon>Glomeromycetes</taxon>
        <taxon>Diversisporales</taxon>
        <taxon>Acaulosporaceae</taxon>
        <taxon>Acaulospora</taxon>
    </lineage>
</organism>
<dbReference type="Proteomes" id="UP000789525">
    <property type="component" value="Unassembled WGS sequence"/>
</dbReference>
<proteinExistence type="predicted"/>
<feature type="non-terminal residue" evidence="1">
    <location>
        <position position="188"/>
    </location>
</feature>
<gene>
    <name evidence="1" type="ORF">ACOLOM_LOCUS12922</name>
</gene>
<reference evidence="1" key="1">
    <citation type="submission" date="2021-06" db="EMBL/GenBank/DDBJ databases">
        <authorList>
            <person name="Kallberg Y."/>
            <person name="Tangrot J."/>
            <person name="Rosling A."/>
        </authorList>
    </citation>
    <scope>NUCLEOTIDE SEQUENCE</scope>
    <source>
        <strain evidence="1">CL356</strain>
    </source>
</reference>
<sequence>TNVLSTFLLASLLTPMMTKTAQIGTPECSSEFKPHIVLLNSDAHLAANFSQKDAPVIYDSLNEPHNFDGYERYRTTKLMGLLLLPQLCSSSSEKGNDEVIICAVNPGFCKSEKVKKLPNWNRRFLYRCFAITTAEAAENIVWACLEDAIPSGSYVRNRAVSWSNPSCGQKRASSLRNCPKSSPIRLHL</sequence>
<keyword evidence="2" id="KW-1185">Reference proteome</keyword>
<feature type="non-terminal residue" evidence="1">
    <location>
        <position position="1"/>
    </location>
</feature>
<evidence type="ECO:0000313" key="2">
    <source>
        <dbReference type="Proteomes" id="UP000789525"/>
    </source>
</evidence>
<name>A0ACA9QKJ5_9GLOM</name>
<evidence type="ECO:0000313" key="1">
    <source>
        <dbReference type="EMBL" id="CAG8755289.1"/>
    </source>
</evidence>